<evidence type="ECO:0000313" key="4">
    <source>
        <dbReference type="Proteomes" id="UP000261905"/>
    </source>
</evidence>
<organism evidence="3 4">
    <name type="scientific">Paenibacillus paeoniae</name>
    <dbReference type="NCBI Taxonomy" id="2292705"/>
    <lineage>
        <taxon>Bacteria</taxon>
        <taxon>Bacillati</taxon>
        <taxon>Bacillota</taxon>
        <taxon>Bacilli</taxon>
        <taxon>Bacillales</taxon>
        <taxon>Paenibacillaceae</taxon>
        <taxon>Paenibacillus</taxon>
    </lineage>
</organism>
<dbReference type="Proteomes" id="UP000261905">
    <property type="component" value="Unassembled WGS sequence"/>
</dbReference>
<keyword evidence="4" id="KW-1185">Reference proteome</keyword>
<dbReference type="AlphaFoldDB" id="A0A371PFB3"/>
<evidence type="ECO:0000313" key="3">
    <source>
        <dbReference type="EMBL" id="REK74627.1"/>
    </source>
</evidence>
<sequence length="106" mass="11889">MVMKHHFIRAFILVCFSLMILYIERTDSLSLYVDPYLVPLVKLSAAGLLIAGLFQLHTGFQMRRHRHDADCACGHSHHPSSALQSLLLYGLFALPLLLAFLPLSGQ</sequence>
<feature type="transmembrane region" description="Helical" evidence="1">
    <location>
        <begin position="7"/>
        <end position="24"/>
    </location>
</feature>
<comment type="caution">
    <text evidence="3">The sequence shown here is derived from an EMBL/GenBank/DDBJ whole genome shotgun (WGS) entry which is preliminary data.</text>
</comment>
<protein>
    <submittedName>
        <fullName evidence="3">DUF1980 domain-containing protein</fullName>
    </submittedName>
</protein>
<proteinExistence type="predicted"/>
<dbReference type="InterPro" id="IPR048493">
    <property type="entry name" value="DUF1980_N"/>
</dbReference>
<evidence type="ECO:0000256" key="1">
    <source>
        <dbReference type="SAM" id="Phobius"/>
    </source>
</evidence>
<reference evidence="3 4" key="1">
    <citation type="submission" date="2018-08" db="EMBL/GenBank/DDBJ databases">
        <title>Paenibacillus sp. M4BSY-1, whole genome shotgun sequence.</title>
        <authorList>
            <person name="Tuo L."/>
        </authorList>
    </citation>
    <scope>NUCLEOTIDE SEQUENCE [LARGE SCALE GENOMIC DNA]</scope>
    <source>
        <strain evidence="3 4">M4BSY-1</strain>
    </source>
</reference>
<feature type="transmembrane region" description="Helical" evidence="1">
    <location>
        <begin position="86"/>
        <end position="105"/>
    </location>
</feature>
<keyword evidence="1" id="KW-1133">Transmembrane helix</keyword>
<dbReference type="Pfam" id="PF09323">
    <property type="entry name" value="DUF1980"/>
    <property type="match status" value="1"/>
</dbReference>
<keyword evidence="1" id="KW-0812">Transmembrane</keyword>
<accession>A0A371PFB3</accession>
<dbReference type="OrthoDB" id="9770408at2"/>
<dbReference type="EMBL" id="QUBQ01000002">
    <property type="protein sequence ID" value="REK74627.1"/>
    <property type="molecule type" value="Genomic_DNA"/>
</dbReference>
<feature type="domain" description="DUF1980" evidence="2">
    <location>
        <begin position="8"/>
        <end position="101"/>
    </location>
</feature>
<name>A0A371PFB3_9BACL</name>
<gene>
    <name evidence="3" type="ORF">DX130_13120</name>
</gene>
<feature type="transmembrane region" description="Helical" evidence="1">
    <location>
        <begin position="36"/>
        <end position="56"/>
    </location>
</feature>
<evidence type="ECO:0000259" key="2">
    <source>
        <dbReference type="Pfam" id="PF09323"/>
    </source>
</evidence>
<keyword evidence="1" id="KW-0472">Membrane</keyword>